<comment type="caution">
    <text evidence="9">The sequence shown here is derived from an EMBL/GenBank/DDBJ whole genome shotgun (WGS) entry which is preliminary data.</text>
</comment>
<comment type="subcellular location">
    <subcellularLocation>
        <location evidence="2">Cell membrane</location>
        <topology evidence="2">Multi-pass membrane protein</topology>
    </subcellularLocation>
</comment>
<evidence type="ECO:0000256" key="6">
    <source>
        <dbReference type="ARBA" id="ARBA00023136"/>
    </source>
</evidence>
<dbReference type="InterPro" id="IPR003691">
    <property type="entry name" value="FluC"/>
</dbReference>
<evidence type="ECO:0000256" key="5">
    <source>
        <dbReference type="ARBA" id="ARBA00022989"/>
    </source>
</evidence>
<dbReference type="PANTHER" id="PTHR28259">
    <property type="entry name" value="FLUORIDE EXPORT PROTEIN 1-RELATED"/>
    <property type="match status" value="1"/>
</dbReference>
<reference evidence="9" key="1">
    <citation type="submission" date="2020-06" db="EMBL/GenBank/DDBJ databases">
        <authorList>
            <consortium name="Plant Systems Biology data submission"/>
        </authorList>
    </citation>
    <scope>NUCLEOTIDE SEQUENCE</scope>
    <source>
        <strain evidence="9">D6</strain>
    </source>
</reference>
<accession>A0A9N8F282</accession>
<evidence type="ECO:0000313" key="9">
    <source>
        <dbReference type="EMBL" id="CAB9531332.1"/>
    </source>
</evidence>
<dbReference type="EMBL" id="CAICTM010003431">
    <property type="protein sequence ID" value="CAB9531332.1"/>
    <property type="molecule type" value="Genomic_DNA"/>
</dbReference>
<dbReference type="GO" id="GO:0005886">
    <property type="term" value="C:plasma membrane"/>
    <property type="evidence" value="ECO:0007669"/>
    <property type="project" value="UniProtKB-SubCell"/>
</dbReference>
<sequence length="149" mass="15100">MTGPAPLALLSSDAGAVAVGAVFGALSRYQAGEMAAQWIAKDPTKRVPFQGWHTAGINVAGSFALGSLAGIPTKAVTPAVTPGLSPRTKLMMGVGFCGSFTTFSTFSVDVAKWVTEGQIGKATGYVLTNNVGGIVAAAAGMVIMKKFFG</sequence>
<keyword evidence="5" id="KW-1133">Transmembrane helix</keyword>
<keyword evidence="3" id="KW-1003">Cell membrane</keyword>
<evidence type="ECO:0000256" key="3">
    <source>
        <dbReference type="ARBA" id="ARBA00022475"/>
    </source>
</evidence>
<dbReference type="AlphaFoldDB" id="A0A9N8F282"/>
<keyword evidence="10" id="KW-1185">Reference proteome</keyword>
<comment type="catalytic activity">
    <reaction evidence="8">
        <text>fluoride(in) = fluoride(out)</text>
        <dbReference type="Rhea" id="RHEA:76159"/>
        <dbReference type="ChEBI" id="CHEBI:17051"/>
    </reaction>
    <physiologicalReaction direction="left-to-right" evidence="8">
        <dbReference type="Rhea" id="RHEA:76160"/>
    </physiologicalReaction>
</comment>
<name>A0A9N8F282_9STRA</name>
<evidence type="ECO:0000256" key="7">
    <source>
        <dbReference type="ARBA" id="ARBA00035120"/>
    </source>
</evidence>
<dbReference type="Proteomes" id="UP001153069">
    <property type="component" value="Unassembled WGS sequence"/>
</dbReference>
<evidence type="ECO:0000256" key="8">
    <source>
        <dbReference type="ARBA" id="ARBA00035585"/>
    </source>
</evidence>
<dbReference type="OrthoDB" id="45404at2759"/>
<dbReference type="PANTHER" id="PTHR28259:SF1">
    <property type="entry name" value="FLUORIDE EXPORT PROTEIN 1-RELATED"/>
    <property type="match status" value="1"/>
</dbReference>
<dbReference type="Pfam" id="PF02537">
    <property type="entry name" value="CRCB"/>
    <property type="match status" value="1"/>
</dbReference>
<protein>
    <submittedName>
        <fullName evidence="9">Fluoride ion transporter CrcB</fullName>
    </submittedName>
</protein>
<comment type="function">
    <text evidence="1">Fluoride channel required for the rapid expulsion of cytoplasmic fluoride.</text>
</comment>
<evidence type="ECO:0000256" key="4">
    <source>
        <dbReference type="ARBA" id="ARBA00022692"/>
    </source>
</evidence>
<comment type="similarity">
    <text evidence="7">Belongs to the fluoride channel Fluc/FEX (TC 1.A.43) family.</text>
</comment>
<keyword evidence="6" id="KW-0472">Membrane</keyword>
<evidence type="ECO:0000256" key="1">
    <source>
        <dbReference type="ARBA" id="ARBA00002598"/>
    </source>
</evidence>
<evidence type="ECO:0000256" key="2">
    <source>
        <dbReference type="ARBA" id="ARBA00004651"/>
    </source>
</evidence>
<gene>
    <name evidence="9" type="ORF">SEMRO_3433_G347990.1</name>
</gene>
<dbReference type="GO" id="GO:1903425">
    <property type="term" value="F:fluoride transmembrane transporter activity"/>
    <property type="evidence" value="ECO:0007669"/>
    <property type="project" value="TreeGrafter"/>
</dbReference>
<keyword evidence="4" id="KW-0812">Transmembrane</keyword>
<organism evidence="9 10">
    <name type="scientific">Seminavis robusta</name>
    <dbReference type="NCBI Taxonomy" id="568900"/>
    <lineage>
        <taxon>Eukaryota</taxon>
        <taxon>Sar</taxon>
        <taxon>Stramenopiles</taxon>
        <taxon>Ochrophyta</taxon>
        <taxon>Bacillariophyta</taxon>
        <taxon>Bacillariophyceae</taxon>
        <taxon>Bacillariophycidae</taxon>
        <taxon>Naviculales</taxon>
        <taxon>Naviculaceae</taxon>
        <taxon>Seminavis</taxon>
    </lineage>
</organism>
<evidence type="ECO:0000313" key="10">
    <source>
        <dbReference type="Proteomes" id="UP001153069"/>
    </source>
</evidence>
<proteinExistence type="inferred from homology"/>
<dbReference type="HAMAP" id="MF_00454">
    <property type="entry name" value="FluC"/>
    <property type="match status" value="1"/>
</dbReference>